<dbReference type="PROSITE" id="PS51186">
    <property type="entry name" value="GNAT"/>
    <property type="match status" value="1"/>
</dbReference>
<keyword evidence="3" id="KW-1185">Reference proteome</keyword>
<reference evidence="2" key="1">
    <citation type="submission" date="2021-12" db="EMBL/GenBank/DDBJ databases">
        <title>Enterovibrio ZSDZ35 sp. nov. and Enterovibrio ZSDZ42 sp. nov., isolated from coastal seawater in Qingdao.</title>
        <authorList>
            <person name="Zhang P."/>
        </authorList>
    </citation>
    <scope>NUCLEOTIDE SEQUENCE</scope>
    <source>
        <strain evidence="2">ZSDZ35</strain>
    </source>
</reference>
<accession>A0ABT5QVF3</accession>
<dbReference type="EMBL" id="JAJUBB010000034">
    <property type="protein sequence ID" value="MDD1784276.1"/>
    <property type="molecule type" value="Genomic_DNA"/>
</dbReference>
<organism evidence="2 3">
    <name type="scientific">Enterovibrio qingdaonensis</name>
    <dbReference type="NCBI Taxonomy" id="2899818"/>
    <lineage>
        <taxon>Bacteria</taxon>
        <taxon>Pseudomonadati</taxon>
        <taxon>Pseudomonadota</taxon>
        <taxon>Gammaproteobacteria</taxon>
        <taxon>Vibrionales</taxon>
        <taxon>Vibrionaceae</taxon>
        <taxon>Enterovibrio</taxon>
    </lineage>
</organism>
<evidence type="ECO:0000313" key="3">
    <source>
        <dbReference type="Proteomes" id="UP001149821"/>
    </source>
</evidence>
<proteinExistence type="predicted"/>
<name>A0ABT5QVF3_9GAMM</name>
<evidence type="ECO:0000259" key="1">
    <source>
        <dbReference type="PROSITE" id="PS51186"/>
    </source>
</evidence>
<dbReference type="Gene3D" id="3.40.630.30">
    <property type="match status" value="1"/>
</dbReference>
<dbReference type="RefSeq" id="WP_274146112.1">
    <property type="nucleotide sequence ID" value="NZ_JAJUBB010000034.1"/>
</dbReference>
<gene>
    <name evidence="2" type="ORF">LRP49_24165</name>
</gene>
<dbReference type="InterPro" id="IPR000182">
    <property type="entry name" value="GNAT_dom"/>
</dbReference>
<feature type="domain" description="N-acetyltransferase" evidence="1">
    <location>
        <begin position="2"/>
        <end position="157"/>
    </location>
</feature>
<protein>
    <submittedName>
        <fullName evidence="2">GNAT family N-acetyltransferase</fullName>
    </submittedName>
</protein>
<comment type="caution">
    <text evidence="2">The sequence shown here is derived from an EMBL/GenBank/DDBJ whole genome shotgun (WGS) entry which is preliminary data.</text>
</comment>
<sequence length="159" mass="18007">MVRIEKYSKVRESEAGALRVHPDQMAFTASNIIELVTNLSVEEHPYLIIEHQTVVGFFILDLGYSTRVEFTDSFTLGVRALLIDLRYQGRGIATKAIRLLPAYVQENYPQFYNVQLTVNCRNKAAYDCYLKCGFEDTGTVYLGGPVGPQHVMKLQLSTH</sequence>
<dbReference type="Proteomes" id="UP001149821">
    <property type="component" value="Unassembled WGS sequence"/>
</dbReference>
<dbReference type="InterPro" id="IPR016181">
    <property type="entry name" value="Acyl_CoA_acyltransferase"/>
</dbReference>
<dbReference type="SUPFAM" id="SSF55729">
    <property type="entry name" value="Acyl-CoA N-acyltransferases (Nat)"/>
    <property type="match status" value="1"/>
</dbReference>
<evidence type="ECO:0000313" key="2">
    <source>
        <dbReference type="EMBL" id="MDD1784276.1"/>
    </source>
</evidence>
<dbReference type="Pfam" id="PF00583">
    <property type="entry name" value="Acetyltransf_1"/>
    <property type="match status" value="1"/>
</dbReference>